<dbReference type="PROSITE" id="PS50983">
    <property type="entry name" value="FE_B12_PBP"/>
    <property type="match status" value="1"/>
</dbReference>
<dbReference type="InterPro" id="IPR050902">
    <property type="entry name" value="ABC_Transporter_SBP"/>
</dbReference>
<dbReference type="Pfam" id="PF01497">
    <property type="entry name" value="Peripla_BP_2"/>
    <property type="match status" value="1"/>
</dbReference>
<dbReference type="InterPro" id="IPR002491">
    <property type="entry name" value="ABC_transptr_periplasmic_BD"/>
</dbReference>
<comment type="caution">
    <text evidence="4">The sequence shown here is derived from an EMBL/GenBank/DDBJ whole genome shotgun (WGS) entry which is preliminary data.</text>
</comment>
<dbReference type="GO" id="GO:0071281">
    <property type="term" value="P:cellular response to iron ion"/>
    <property type="evidence" value="ECO:0007669"/>
    <property type="project" value="TreeGrafter"/>
</dbReference>
<reference evidence="5" key="1">
    <citation type="submission" date="2015-07" db="EMBL/GenBank/DDBJ databases">
        <title>Draft genome sequence of Acetobacterium bakii DSM 8293, a potential psychrophilic chemical producer through syngas fermentation.</title>
        <authorList>
            <person name="Song Y."/>
            <person name="Hwang S."/>
            <person name="Cho B.-K."/>
        </authorList>
    </citation>
    <scope>NUCLEOTIDE SEQUENCE [LARGE SCALE GENOMIC DNA]</scope>
    <source>
        <strain evidence="5">DSM 8239</strain>
    </source>
</reference>
<evidence type="ECO:0000259" key="3">
    <source>
        <dbReference type="PROSITE" id="PS50983"/>
    </source>
</evidence>
<evidence type="ECO:0000256" key="1">
    <source>
        <dbReference type="ARBA" id="ARBA00008814"/>
    </source>
</evidence>
<dbReference type="OrthoDB" id="9787830at2"/>
<dbReference type="PANTHER" id="PTHR30535">
    <property type="entry name" value="VITAMIN B12-BINDING PROTEIN"/>
    <property type="match status" value="1"/>
</dbReference>
<dbReference type="PANTHER" id="PTHR30535:SF34">
    <property type="entry name" value="MOLYBDATE-BINDING PROTEIN MOLA"/>
    <property type="match status" value="1"/>
</dbReference>
<dbReference type="SUPFAM" id="SSF53807">
    <property type="entry name" value="Helical backbone' metal receptor"/>
    <property type="match status" value="1"/>
</dbReference>
<dbReference type="RefSeq" id="WP_050741336.1">
    <property type="nucleotide sequence ID" value="NZ_LGYO01000044.1"/>
</dbReference>
<evidence type="ECO:0000256" key="2">
    <source>
        <dbReference type="SAM" id="SignalP"/>
    </source>
</evidence>
<protein>
    <recommendedName>
        <fullName evidence="3">Fe/B12 periplasmic-binding domain-containing protein</fullName>
    </recommendedName>
</protein>
<dbReference type="PATRIC" id="fig|52689.4.peg.2648"/>
<dbReference type="Proteomes" id="UP000036873">
    <property type="component" value="Unassembled WGS sequence"/>
</dbReference>
<keyword evidence="2" id="KW-0732">Signal</keyword>
<sequence length="362" mass="40836">MKKRVLLVICICLIMCIVMAGCGNQTKESESKTVEKLTSVVDQGGNEVQLPETITKVAITPIPWASAMWTIDGGSERIVSINPSAMAQYKASFMPTLDPDFATISTAEITKDFAINVEALMNLKPEIAFIWNDQTAEAEQLKAVGITPVMLNYAENLEDLKKDLLLVGQVLGKEEVAEKLTDYHTEVENYFVDKKAKLDTVTKKKVLYLQNSKLSVAGAKNINNYLLELTGGTNVASGLDKKWSEVNMEQILEWNPEIIYLSNFDETMPEDLYQNKIEGQDWSNINAVKNHRVYKTPVGILRYDAPCVETPLMLKWMGSIQQPELFKDYDIRKDLKAFYKEFFSYDLTDENIDTILKVDANS</sequence>
<organism evidence="4 5">
    <name type="scientific">Acetobacterium bakii</name>
    <dbReference type="NCBI Taxonomy" id="52689"/>
    <lineage>
        <taxon>Bacteria</taxon>
        <taxon>Bacillati</taxon>
        <taxon>Bacillota</taxon>
        <taxon>Clostridia</taxon>
        <taxon>Eubacteriales</taxon>
        <taxon>Eubacteriaceae</taxon>
        <taxon>Acetobacterium</taxon>
    </lineage>
</organism>
<dbReference type="AlphaFoldDB" id="A0A0L6TWT9"/>
<accession>A0A0L6TWT9</accession>
<evidence type="ECO:0000313" key="4">
    <source>
        <dbReference type="EMBL" id="KNZ40736.1"/>
    </source>
</evidence>
<dbReference type="STRING" id="52689.AKG39_15600"/>
<keyword evidence="5" id="KW-1185">Reference proteome</keyword>
<dbReference type="PROSITE" id="PS51257">
    <property type="entry name" value="PROKAR_LIPOPROTEIN"/>
    <property type="match status" value="1"/>
</dbReference>
<dbReference type="Gene3D" id="3.40.50.1980">
    <property type="entry name" value="Nitrogenase molybdenum iron protein domain"/>
    <property type="match status" value="2"/>
</dbReference>
<feature type="chain" id="PRO_5038565380" description="Fe/B12 periplasmic-binding domain-containing protein" evidence="2">
    <location>
        <begin position="21"/>
        <end position="362"/>
    </location>
</feature>
<name>A0A0L6TWT9_9FIRM</name>
<feature type="domain" description="Fe/B12 periplasmic-binding" evidence="3">
    <location>
        <begin position="56"/>
        <end position="325"/>
    </location>
</feature>
<dbReference type="Gene3D" id="1.20.58.2180">
    <property type="match status" value="1"/>
</dbReference>
<dbReference type="EMBL" id="LGYO01000044">
    <property type="protein sequence ID" value="KNZ40736.1"/>
    <property type="molecule type" value="Genomic_DNA"/>
</dbReference>
<evidence type="ECO:0000313" key="5">
    <source>
        <dbReference type="Proteomes" id="UP000036873"/>
    </source>
</evidence>
<feature type="signal peptide" evidence="2">
    <location>
        <begin position="1"/>
        <end position="20"/>
    </location>
</feature>
<proteinExistence type="inferred from homology"/>
<comment type="similarity">
    <text evidence="1">Belongs to the bacterial solute-binding protein 8 family.</text>
</comment>
<gene>
    <name evidence="4" type="ORF">AKG39_15600</name>
</gene>